<dbReference type="GO" id="GO:0015627">
    <property type="term" value="C:type II protein secretion system complex"/>
    <property type="evidence" value="ECO:0007669"/>
    <property type="project" value="TreeGrafter"/>
</dbReference>
<dbReference type="GO" id="GO:0015628">
    <property type="term" value="P:protein secretion by the type II secretion system"/>
    <property type="evidence" value="ECO:0007669"/>
    <property type="project" value="TreeGrafter"/>
</dbReference>
<dbReference type="RefSeq" id="WP_012781003.1">
    <property type="nucleotide sequence ID" value="NC_013061.1"/>
</dbReference>
<reference evidence="1 2" key="1">
    <citation type="journal article" date="2009" name="Stand. Genomic Sci.">
        <title>Complete genome sequence of Pedobacter heparinus type strain (HIM 762-3).</title>
        <authorList>
            <person name="Han C."/>
            <person name="Spring S."/>
            <person name="Lapidus A."/>
            <person name="Del Rio T.G."/>
            <person name="Tice H."/>
            <person name="Copeland A."/>
            <person name="Cheng J.F."/>
            <person name="Lucas S."/>
            <person name="Chen F."/>
            <person name="Nolan M."/>
            <person name="Bruce D."/>
            <person name="Goodwin L."/>
            <person name="Pitluck S."/>
            <person name="Ivanova N."/>
            <person name="Mavromatis K."/>
            <person name="Mikhailova N."/>
            <person name="Pati A."/>
            <person name="Chen A."/>
            <person name="Palaniappan K."/>
            <person name="Land M."/>
            <person name="Hauser L."/>
            <person name="Chang Y.J."/>
            <person name="Jeffries C.C."/>
            <person name="Saunders E."/>
            <person name="Chertkov O."/>
            <person name="Brettin T."/>
            <person name="Goker M."/>
            <person name="Rohde M."/>
            <person name="Bristow J."/>
            <person name="Eisen J.A."/>
            <person name="Markowitz V."/>
            <person name="Hugenholtz P."/>
            <person name="Kyrpides N.C."/>
            <person name="Klenk H.P."/>
            <person name="Detter J.C."/>
        </authorList>
    </citation>
    <scope>NUCLEOTIDE SEQUENCE [LARGE SCALE GENOMIC DNA]</scope>
    <source>
        <strain evidence="2">ATCC 13125 / DSM 2366 / CIP 104194 / JCM 7457 / NBRC 12017 / NCIMB 9290 / NRRL B-14731 / HIM 762-3</strain>
    </source>
</reference>
<dbReference type="Proteomes" id="UP000000852">
    <property type="component" value="Chromosome"/>
</dbReference>
<dbReference type="OrthoDB" id="981124at2"/>
<dbReference type="InterPro" id="IPR051675">
    <property type="entry name" value="Endo/Exo/Phosphatase_dom_1"/>
</dbReference>
<accession>C6Y264</accession>
<evidence type="ECO:0000313" key="1">
    <source>
        <dbReference type="EMBL" id="ACU03057.1"/>
    </source>
</evidence>
<dbReference type="InterPro" id="IPR010994">
    <property type="entry name" value="RuvA_2-like"/>
</dbReference>
<sequence length="299" mass="34967">MMKWLNLYFDFTRREFNGLMVLVSLIFLVMLWPYTYGWIRGEETFTEEEQLAVLKLLAAEKEKPAYKGYDKKYFRYPAKKKHSLFVFDPNTIGQAGWEKFGLSPGQARAILKYRDKGGKFRKVEDLQKMYTINDALYAKLIPYVKIVAAEVPDHPGKFNLKTKFVKPDIVVEINGADTIELDKIKGIGMSFANRIVKYRERLGGFYKKEQLMEVFGLDSVKYEEIKGQIKVDAGRVKKINVNAALFDDFKNHPYIRYKQVNALIQYRKQHGNYSNIADLYKVLIMNQETINRLAPYLEF</sequence>
<dbReference type="SUPFAM" id="SSF47781">
    <property type="entry name" value="RuvA domain 2-like"/>
    <property type="match status" value="3"/>
</dbReference>
<dbReference type="KEGG" id="phe:Phep_0835"/>
<dbReference type="PANTHER" id="PTHR21180">
    <property type="entry name" value="ENDONUCLEASE/EXONUCLEASE/PHOSPHATASE FAMILY DOMAIN-CONTAINING PROTEIN 1"/>
    <property type="match status" value="1"/>
</dbReference>
<dbReference type="eggNOG" id="COG1555">
    <property type="taxonomic scope" value="Bacteria"/>
</dbReference>
<dbReference type="AlphaFoldDB" id="C6Y264"/>
<keyword evidence="2" id="KW-1185">Reference proteome</keyword>
<dbReference type="HOGENOM" id="CLU_077104_0_1_10"/>
<dbReference type="Pfam" id="PF12836">
    <property type="entry name" value="HHH_3"/>
    <property type="match status" value="3"/>
</dbReference>
<dbReference type="Gene3D" id="1.10.150.280">
    <property type="entry name" value="AF1531-like domain"/>
    <property type="match status" value="3"/>
</dbReference>
<dbReference type="PANTHER" id="PTHR21180:SF32">
    <property type="entry name" value="ENDONUCLEASE_EXONUCLEASE_PHOSPHATASE FAMILY DOMAIN-CONTAINING PROTEIN 1"/>
    <property type="match status" value="1"/>
</dbReference>
<protein>
    <submittedName>
        <fullName evidence="1">Uncharacterized protein</fullName>
    </submittedName>
</protein>
<organism evidence="1 2">
    <name type="scientific">Pedobacter heparinus (strain ATCC 13125 / DSM 2366 / CIP 104194 / JCM 7457 / NBRC 12017 / NCIMB 9290 / NRRL B-14731 / HIM 762-3)</name>
    <dbReference type="NCBI Taxonomy" id="485917"/>
    <lineage>
        <taxon>Bacteria</taxon>
        <taxon>Pseudomonadati</taxon>
        <taxon>Bacteroidota</taxon>
        <taxon>Sphingobacteriia</taxon>
        <taxon>Sphingobacteriales</taxon>
        <taxon>Sphingobacteriaceae</taxon>
        <taxon>Pedobacter</taxon>
    </lineage>
</organism>
<name>C6Y264_PEDHD</name>
<gene>
    <name evidence="1" type="ordered locus">Phep_0835</name>
</gene>
<proteinExistence type="predicted"/>
<evidence type="ECO:0000313" key="2">
    <source>
        <dbReference type="Proteomes" id="UP000000852"/>
    </source>
</evidence>
<dbReference type="STRING" id="485917.Phep_0835"/>
<dbReference type="EMBL" id="CP001681">
    <property type="protein sequence ID" value="ACU03057.1"/>
    <property type="molecule type" value="Genomic_DNA"/>
</dbReference>